<dbReference type="AlphaFoldDB" id="A0A918CPI5"/>
<evidence type="ECO:0000313" key="2">
    <source>
        <dbReference type="EMBL" id="GGN00717.1"/>
    </source>
</evidence>
<keyword evidence="3" id="KW-1185">Reference proteome</keyword>
<evidence type="ECO:0000256" key="1">
    <source>
        <dbReference type="SAM" id="MobiDB-lite"/>
    </source>
</evidence>
<dbReference type="EMBL" id="BMML01000004">
    <property type="protein sequence ID" value="GGN00717.1"/>
    <property type="molecule type" value="Genomic_DNA"/>
</dbReference>
<name>A0A918CPI5_9ACTN</name>
<dbReference type="Proteomes" id="UP000653411">
    <property type="component" value="Unassembled WGS sequence"/>
</dbReference>
<reference evidence="2" key="2">
    <citation type="submission" date="2020-09" db="EMBL/GenBank/DDBJ databases">
        <authorList>
            <person name="Sun Q."/>
            <person name="Zhou Y."/>
        </authorList>
    </citation>
    <scope>NUCLEOTIDE SEQUENCE</scope>
    <source>
        <strain evidence="2">CGMCC 4.7110</strain>
    </source>
</reference>
<evidence type="ECO:0000313" key="3">
    <source>
        <dbReference type="Proteomes" id="UP000653411"/>
    </source>
</evidence>
<feature type="region of interest" description="Disordered" evidence="1">
    <location>
        <begin position="1"/>
        <end position="35"/>
    </location>
</feature>
<comment type="caution">
    <text evidence="2">The sequence shown here is derived from an EMBL/GenBank/DDBJ whole genome shotgun (WGS) entry which is preliminary data.</text>
</comment>
<sequence>MNALAAVTTSETPEPAESESADVADEDEAVTPATDVPLSPVAAFAVYSPPRRSAVPAAKDATIFLLRRDDLR</sequence>
<proteinExistence type="predicted"/>
<gene>
    <name evidence="2" type="ORF">GCM10011578_022460</name>
</gene>
<organism evidence="2 3">
    <name type="scientific">Streptomyces fuscichromogenes</name>
    <dbReference type="NCBI Taxonomy" id="1324013"/>
    <lineage>
        <taxon>Bacteria</taxon>
        <taxon>Bacillati</taxon>
        <taxon>Actinomycetota</taxon>
        <taxon>Actinomycetes</taxon>
        <taxon>Kitasatosporales</taxon>
        <taxon>Streptomycetaceae</taxon>
        <taxon>Streptomyces</taxon>
    </lineage>
</organism>
<protein>
    <submittedName>
        <fullName evidence="2">Uncharacterized protein</fullName>
    </submittedName>
</protein>
<feature type="compositionally biased region" description="Acidic residues" evidence="1">
    <location>
        <begin position="14"/>
        <end position="29"/>
    </location>
</feature>
<accession>A0A918CPI5</accession>
<feature type="compositionally biased region" description="Low complexity" evidence="1">
    <location>
        <begin position="1"/>
        <end position="13"/>
    </location>
</feature>
<reference evidence="2" key="1">
    <citation type="journal article" date="2014" name="Int. J. Syst. Evol. Microbiol.">
        <title>Complete genome sequence of Corynebacterium casei LMG S-19264T (=DSM 44701T), isolated from a smear-ripened cheese.</title>
        <authorList>
            <consortium name="US DOE Joint Genome Institute (JGI-PGF)"/>
            <person name="Walter F."/>
            <person name="Albersmeier A."/>
            <person name="Kalinowski J."/>
            <person name="Ruckert C."/>
        </authorList>
    </citation>
    <scope>NUCLEOTIDE SEQUENCE</scope>
    <source>
        <strain evidence="2">CGMCC 4.7110</strain>
    </source>
</reference>